<dbReference type="EMBL" id="KL367544">
    <property type="protein sequence ID" value="KFD65104.1"/>
    <property type="molecule type" value="Genomic_DNA"/>
</dbReference>
<dbReference type="GO" id="GO:0042800">
    <property type="term" value="F:histone H3K4 methyltransferase activity"/>
    <property type="evidence" value="ECO:0007669"/>
    <property type="project" value="TreeGrafter"/>
</dbReference>
<dbReference type="InterPro" id="IPR052709">
    <property type="entry name" value="Transposase-MT_Hybrid"/>
</dbReference>
<dbReference type="PANTHER" id="PTHR46060">
    <property type="entry name" value="MARINER MOS1 TRANSPOSASE-LIKE PROTEIN"/>
    <property type="match status" value="1"/>
</dbReference>
<dbReference type="InterPro" id="IPR036388">
    <property type="entry name" value="WH-like_DNA-bd_sf"/>
</dbReference>
<protein>
    <recommendedName>
        <fullName evidence="2">Mos1 transposase HTH domain-containing protein</fullName>
    </recommendedName>
</protein>
<proteinExistence type="predicted"/>
<dbReference type="GO" id="GO:0000014">
    <property type="term" value="F:single-stranded DNA endodeoxyribonuclease activity"/>
    <property type="evidence" value="ECO:0007669"/>
    <property type="project" value="TreeGrafter"/>
</dbReference>
<dbReference type="GO" id="GO:0000793">
    <property type="term" value="C:condensed chromosome"/>
    <property type="evidence" value="ECO:0007669"/>
    <property type="project" value="TreeGrafter"/>
</dbReference>
<evidence type="ECO:0000313" key="3">
    <source>
        <dbReference type="EMBL" id="KFD65104.1"/>
    </source>
</evidence>
<dbReference type="GO" id="GO:0031297">
    <property type="term" value="P:replication fork processing"/>
    <property type="evidence" value="ECO:0007669"/>
    <property type="project" value="TreeGrafter"/>
</dbReference>
<dbReference type="GO" id="GO:0003697">
    <property type="term" value="F:single-stranded DNA binding"/>
    <property type="evidence" value="ECO:0007669"/>
    <property type="project" value="TreeGrafter"/>
</dbReference>
<dbReference type="GO" id="GO:0044547">
    <property type="term" value="F:DNA topoisomerase binding"/>
    <property type="evidence" value="ECO:0007669"/>
    <property type="project" value="TreeGrafter"/>
</dbReference>
<dbReference type="AlphaFoldDB" id="A0A085N6K8"/>
<sequence length="248" mass="27390">MDPGKEHFRHALFFLFKRGKRAAEAKKILCDTYGDGIVSIATCRRWHRRFQSGNFDALLEDNSAVTTQELAEALDVHRTSVGLHLHGMGKIQKYGKWVPHSLSESAKTDRLNTCKELLRNHREKNSLWRIVTGDKKWVLYDNPKREKHWVDPGQATTSTPKANIHGKKEYILSECKSLKVAYRRPVVLAVAVFLVSLGNTVVVAAVVAAVVGFDSIAVVVAVFAVVVGFDSIAVVVAVAVGCGSILNK</sequence>
<dbReference type="Proteomes" id="UP000030758">
    <property type="component" value="Unassembled WGS sequence"/>
</dbReference>
<keyword evidence="1" id="KW-1133">Transmembrane helix</keyword>
<reference evidence="3" key="1">
    <citation type="journal article" date="2014" name="Nat. Genet.">
        <title>Genome and transcriptome of the porcine whipworm Trichuris suis.</title>
        <authorList>
            <person name="Jex A.R."/>
            <person name="Nejsum P."/>
            <person name="Schwarz E.M."/>
            <person name="Hu L."/>
            <person name="Young N.D."/>
            <person name="Hall R.S."/>
            <person name="Korhonen P.K."/>
            <person name="Liao S."/>
            <person name="Thamsborg S."/>
            <person name="Xia J."/>
            <person name="Xu P."/>
            <person name="Wang S."/>
            <person name="Scheerlinck J.P."/>
            <person name="Hofmann A."/>
            <person name="Sternberg P.W."/>
            <person name="Wang J."/>
            <person name="Gasser R.B."/>
        </authorList>
    </citation>
    <scope>NUCLEOTIDE SEQUENCE [LARGE SCALE GENOMIC DNA]</scope>
    <source>
        <strain evidence="3">DCEP-RM93F</strain>
    </source>
</reference>
<dbReference type="GO" id="GO:0035861">
    <property type="term" value="C:site of double-strand break"/>
    <property type="evidence" value="ECO:0007669"/>
    <property type="project" value="TreeGrafter"/>
</dbReference>
<accession>A0A085N6K8</accession>
<dbReference type="GO" id="GO:0003690">
    <property type="term" value="F:double-stranded DNA binding"/>
    <property type="evidence" value="ECO:0007669"/>
    <property type="project" value="TreeGrafter"/>
</dbReference>
<dbReference type="PANTHER" id="PTHR46060:SF2">
    <property type="entry name" value="HISTONE-LYSINE N-METHYLTRANSFERASE SETMAR"/>
    <property type="match status" value="1"/>
</dbReference>
<dbReference type="GO" id="GO:0015074">
    <property type="term" value="P:DNA integration"/>
    <property type="evidence" value="ECO:0007669"/>
    <property type="project" value="TreeGrafter"/>
</dbReference>
<dbReference type="GO" id="GO:0044774">
    <property type="term" value="P:mitotic DNA integrity checkpoint signaling"/>
    <property type="evidence" value="ECO:0007669"/>
    <property type="project" value="TreeGrafter"/>
</dbReference>
<dbReference type="InterPro" id="IPR036397">
    <property type="entry name" value="RNaseH_sf"/>
</dbReference>
<dbReference type="Gene3D" id="1.10.10.1450">
    <property type="match status" value="1"/>
</dbReference>
<dbReference type="GO" id="GO:0006303">
    <property type="term" value="P:double-strand break repair via nonhomologous end joining"/>
    <property type="evidence" value="ECO:0007669"/>
    <property type="project" value="TreeGrafter"/>
</dbReference>
<dbReference type="Gene3D" id="3.30.420.10">
    <property type="entry name" value="Ribonuclease H-like superfamily/Ribonuclease H"/>
    <property type="match status" value="1"/>
</dbReference>
<dbReference type="Gene3D" id="1.10.10.10">
    <property type="entry name" value="Winged helix-like DNA-binding domain superfamily/Winged helix DNA-binding domain"/>
    <property type="match status" value="1"/>
</dbReference>
<dbReference type="Pfam" id="PF17906">
    <property type="entry name" value="HTH_48"/>
    <property type="match status" value="1"/>
</dbReference>
<name>A0A085N6K8_9BILA</name>
<gene>
    <name evidence="3" type="ORF">M514_22684</name>
</gene>
<keyword evidence="1" id="KW-0472">Membrane</keyword>
<keyword evidence="1" id="KW-0812">Transmembrane</keyword>
<feature type="transmembrane region" description="Helical" evidence="1">
    <location>
        <begin position="216"/>
        <end position="246"/>
    </location>
</feature>
<evidence type="ECO:0000256" key="1">
    <source>
        <dbReference type="SAM" id="Phobius"/>
    </source>
</evidence>
<dbReference type="GO" id="GO:0005634">
    <property type="term" value="C:nucleus"/>
    <property type="evidence" value="ECO:0007669"/>
    <property type="project" value="TreeGrafter"/>
</dbReference>
<feature type="transmembrane region" description="Helical" evidence="1">
    <location>
        <begin position="186"/>
        <end position="210"/>
    </location>
</feature>
<evidence type="ECO:0000259" key="2">
    <source>
        <dbReference type="Pfam" id="PF17906"/>
    </source>
</evidence>
<organism evidence="3">
    <name type="scientific">Trichuris suis</name>
    <name type="common">pig whipworm</name>
    <dbReference type="NCBI Taxonomy" id="68888"/>
    <lineage>
        <taxon>Eukaryota</taxon>
        <taxon>Metazoa</taxon>
        <taxon>Ecdysozoa</taxon>
        <taxon>Nematoda</taxon>
        <taxon>Enoplea</taxon>
        <taxon>Dorylaimia</taxon>
        <taxon>Trichinellida</taxon>
        <taxon>Trichuridae</taxon>
        <taxon>Trichuris</taxon>
    </lineage>
</organism>
<dbReference type="InterPro" id="IPR041426">
    <property type="entry name" value="Mos1_HTH"/>
</dbReference>
<dbReference type="GO" id="GO:0046975">
    <property type="term" value="F:histone H3K36 methyltransferase activity"/>
    <property type="evidence" value="ECO:0007669"/>
    <property type="project" value="TreeGrafter"/>
</dbReference>
<dbReference type="GO" id="GO:0000729">
    <property type="term" value="P:DNA double-strand break processing"/>
    <property type="evidence" value="ECO:0007669"/>
    <property type="project" value="TreeGrafter"/>
</dbReference>
<feature type="domain" description="Mos1 transposase HTH" evidence="2">
    <location>
        <begin position="5"/>
        <end position="54"/>
    </location>
</feature>